<dbReference type="Gene3D" id="1.20.1530.20">
    <property type="match status" value="1"/>
</dbReference>
<proteinExistence type="predicted"/>
<keyword evidence="7" id="KW-1185">Reference proteome</keyword>
<keyword evidence="4 5" id="KW-0472">Membrane</keyword>
<feature type="transmembrane region" description="Helical" evidence="5">
    <location>
        <begin position="85"/>
        <end position="106"/>
    </location>
</feature>
<evidence type="ECO:0000256" key="3">
    <source>
        <dbReference type="ARBA" id="ARBA00022989"/>
    </source>
</evidence>
<dbReference type="RefSeq" id="WP_146398436.1">
    <property type="nucleotide sequence ID" value="NZ_SJPQ01000001.1"/>
</dbReference>
<organism evidence="6 7">
    <name type="scientific">Pseudobythopirellula maris</name>
    <dbReference type="NCBI Taxonomy" id="2527991"/>
    <lineage>
        <taxon>Bacteria</taxon>
        <taxon>Pseudomonadati</taxon>
        <taxon>Planctomycetota</taxon>
        <taxon>Planctomycetia</taxon>
        <taxon>Pirellulales</taxon>
        <taxon>Lacipirellulaceae</taxon>
        <taxon>Pseudobythopirellula</taxon>
    </lineage>
</organism>
<feature type="transmembrane region" description="Helical" evidence="5">
    <location>
        <begin position="270"/>
        <end position="293"/>
    </location>
</feature>
<protein>
    <submittedName>
        <fullName evidence="6">Sodium Bile acid symporter family protein</fullName>
    </submittedName>
</protein>
<dbReference type="GO" id="GO:0016020">
    <property type="term" value="C:membrane"/>
    <property type="evidence" value="ECO:0007669"/>
    <property type="project" value="UniProtKB-SubCell"/>
</dbReference>
<dbReference type="InterPro" id="IPR002657">
    <property type="entry name" value="BilAc:Na_symport/Acr3"/>
</dbReference>
<evidence type="ECO:0000256" key="4">
    <source>
        <dbReference type="ARBA" id="ARBA00023136"/>
    </source>
</evidence>
<feature type="transmembrane region" description="Helical" evidence="5">
    <location>
        <begin position="331"/>
        <end position="352"/>
    </location>
</feature>
<sequence length="434" mass="44515" precursor="true">MSQFSRIVFILAALAAIVGAAALAIGQPYGGAALVAALFLAAVGLSGSGAMRSFAFTVWMVAGIALAMLYPESLQRVGPIDLHNAWLKLLIVQAVMFGMGTQMSLSDLAGVAKSPGRVAVGLACQFTIMPLVGYAIAVGLQLPGEIAAGVVLIGCCSSGLASNVMVHLARGDLALSVTLTAVATLLAPLVTPTWMKALAGQFVEVDFFAMMTTIIKIVVVPIGAALLHDALKNASPAARRAAYAVAGLAVAWGVALATGGWAAIESSVEGPALTAIVLAGFALAAVAVGVVYHEALKVLPALERLMPAVSMFGILYFTVISTAAGRDALLQVGWLLLAAAVLHNTLGYLLGYSASRLVGMDKAAARTIALEVGMQNGAMGVGLADAMGKLTTMGLAPILFSPWMNVSGSLLANFWRRRPPHEANDLSETDAPHA</sequence>
<feature type="transmembrane region" description="Helical" evidence="5">
    <location>
        <begin position="30"/>
        <end position="47"/>
    </location>
</feature>
<feature type="transmembrane region" description="Helical" evidence="5">
    <location>
        <begin position="305"/>
        <end position="325"/>
    </location>
</feature>
<accession>A0A5C5ZV37</accession>
<dbReference type="EMBL" id="SJPQ01000001">
    <property type="protein sequence ID" value="TWT91046.1"/>
    <property type="molecule type" value="Genomic_DNA"/>
</dbReference>
<dbReference type="Pfam" id="PF01758">
    <property type="entry name" value="SBF"/>
    <property type="match status" value="1"/>
</dbReference>
<feature type="transmembrane region" description="Helical" evidence="5">
    <location>
        <begin position="146"/>
        <end position="166"/>
    </location>
</feature>
<dbReference type="PANTHER" id="PTHR10361:SF28">
    <property type="entry name" value="P3 PROTEIN-RELATED"/>
    <property type="match status" value="1"/>
</dbReference>
<dbReference type="InterPro" id="IPR038770">
    <property type="entry name" value="Na+/solute_symporter_sf"/>
</dbReference>
<evidence type="ECO:0000256" key="1">
    <source>
        <dbReference type="ARBA" id="ARBA00004141"/>
    </source>
</evidence>
<feature type="transmembrane region" description="Helical" evidence="5">
    <location>
        <begin position="207"/>
        <end position="229"/>
    </location>
</feature>
<dbReference type="PANTHER" id="PTHR10361">
    <property type="entry name" value="SODIUM-BILE ACID COTRANSPORTER"/>
    <property type="match status" value="1"/>
</dbReference>
<feature type="transmembrane region" description="Helical" evidence="5">
    <location>
        <begin position="54"/>
        <end position="70"/>
    </location>
</feature>
<gene>
    <name evidence="6" type="ORF">Mal64_14450</name>
</gene>
<dbReference type="Proteomes" id="UP000315440">
    <property type="component" value="Unassembled WGS sequence"/>
</dbReference>
<keyword evidence="2 5" id="KW-0812">Transmembrane</keyword>
<comment type="subcellular location">
    <subcellularLocation>
        <location evidence="1">Membrane</location>
        <topology evidence="1">Multi-pass membrane protein</topology>
    </subcellularLocation>
</comment>
<evidence type="ECO:0000313" key="7">
    <source>
        <dbReference type="Proteomes" id="UP000315440"/>
    </source>
</evidence>
<dbReference type="InterPro" id="IPR004710">
    <property type="entry name" value="Bilac:Na_transpt"/>
</dbReference>
<feature type="transmembrane region" description="Helical" evidence="5">
    <location>
        <begin position="241"/>
        <end position="264"/>
    </location>
</feature>
<evidence type="ECO:0000313" key="6">
    <source>
        <dbReference type="EMBL" id="TWT91046.1"/>
    </source>
</evidence>
<dbReference type="AlphaFoldDB" id="A0A5C5ZV37"/>
<feature type="transmembrane region" description="Helical" evidence="5">
    <location>
        <begin position="173"/>
        <end position="195"/>
    </location>
</feature>
<reference evidence="6 7" key="1">
    <citation type="submission" date="2019-02" db="EMBL/GenBank/DDBJ databases">
        <title>Deep-cultivation of Planctomycetes and their phenomic and genomic characterization uncovers novel biology.</title>
        <authorList>
            <person name="Wiegand S."/>
            <person name="Jogler M."/>
            <person name="Boedeker C."/>
            <person name="Pinto D."/>
            <person name="Vollmers J."/>
            <person name="Rivas-Marin E."/>
            <person name="Kohn T."/>
            <person name="Peeters S.H."/>
            <person name="Heuer A."/>
            <person name="Rast P."/>
            <person name="Oberbeckmann S."/>
            <person name="Bunk B."/>
            <person name="Jeske O."/>
            <person name="Meyerdierks A."/>
            <person name="Storesund J.E."/>
            <person name="Kallscheuer N."/>
            <person name="Luecker S."/>
            <person name="Lage O.M."/>
            <person name="Pohl T."/>
            <person name="Merkel B.J."/>
            <person name="Hornburger P."/>
            <person name="Mueller R.-W."/>
            <person name="Bruemmer F."/>
            <person name="Labrenz M."/>
            <person name="Spormann A.M."/>
            <person name="Op Den Camp H."/>
            <person name="Overmann J."/>
            <person name="Amann R."/>
            <person name="Jetten M.S.M."/>
            <person name="Mascher T."/>
            <person name="Medema M.H."/>
            <person name="Devos D.P."/>
            <person name="Kaster A.-K."/>
            <person name="Ovreas L."/>
            <person name="Rohde M."/>
            <person name="Galperin M.Y."/>
            <person name="Jogler C."/>
        </authorList>
    </citation>
    <scope>NUCLEOTIDE SEQUENCE [LARGE SCALE GENOMIC DNA]</scope>
    <source>
        <strain evidence="6 7">Mal64</strain>
    </source>
</reference>
<evidence type="ECO:0000256" key="5">
    <source>
        <dbReference type="SAM" id="Phobius"/>
    </source>
</evidence>
<feature type="transmembrane region" description="Helical" evidence="5">
    <location>
        <begin position="118"/>
        <end position="140"/>
    </location>
</feature>
<comment type="caution">
    <text evidence="6">The sequence shown here is derived from an EMBL/GenBank/DDBJ whole genome shotgun (WGS) entry which is preliminary data.</text>
</comment>
<evidence type="ECO:0000256" key="2">
    <source>
        <dbReference type="ARBA" id="ARBA00022692"/>
    </source>
</evidence>
<dbReference type="OrthoDB" id="9806785at2"/>
<name>A0A5C5ZV37_9BACT</name>
<keyword evidence="3 5" id="KW-1133">Transmembrane helix</keyword>